<dbReference type="EMBL" id="MU167214">
    <property type="protein sequence ID" value="KAG0151147.1"/>
    <property type="molecule type" value="Genomic_DNA"/>
</dbReference>
<accession>A0A9P6TG68</accession>
<name>A0A9P6TG68_9BASI</name>
<dbReference type="AlphaFoldDB" id="A0A9P6TG68"/>
<organism evidence="3 4">
    <name type="scientific">Cronartium quercuum f. sp. fusiforme G11</name>
    <dbReference type="NCBI Taxonomy" id="708437"/>
    <lineage>
        <taxon>Eukaryota</taxon>
        <taxon>Fungi</taxon>
        <taxon>Dikarya</taxon>
        <taxon>Basidiomycota</taxon>
        <taxon>Pucciniomycotina</taxon>
        <taxon>Pucciniomycetes</taxon>
        <taxon>Pucciniales</taxon>
        <taxon>Coleosporiaceae</taxon>
        <taxon>Cronartium</taxon>
    </lineage>
</organism>
<gene>
    <name evidence="3" type="ORF">CROQUDRAFT_86925</name>
</gene>
<evidence type="ECO:0000313" key="4">
    <source>
        <dbReference type="Proteomes" id="UP000886653"/>
    </source>
</evidence>
<protein>
    <submittedName>
        <fullName evidence="3">Uncharacterized protein</fullName>
    </submittedName>
</protein>
<evidence type="ECO:0000313" key="3">
    <source>
        <dbReference type="EMBL" id="KAG0151147.1"/>
    </source>
</evidence>
<keyword evidence="2" id="KW-0472">Membrane</keyword>
<evidence type="ECO:0000256" key="2">
    <source>
        <dbReference type="SAM" id="Phobius"/>
    </source>
</evidence>
<evidence type="ECO:0000256" key="1">
    <source>
        <dbReference type="SAM" id="MobiDB-lite"/>
    </source>
</evidence>
<proteinExistence type="predicted"/>
<dbReference type="Proteomes" id="UP000886653">
    <property type="component" value="Unassembled WGS sequence"/>
</dbReference>
<reference evidence="3" key="1">
    <citation type="submission" date="2013-11" db="EMBL/GenBank/DDBJ databases">
        <title>Genome sequence of the fusiform rust pathogen reveals effectors for host alternation and coevolution with pine.</title>
        <authorList>
            <consortium name="DOE Joint Genome Institute"/>
            <person name="Smith K."/>
            <person name="Pendleton A."/>
            <person name="Kubisiak T."/>
            <person name="Anderson C."/>
            <person name="Salamov A."/>
            <person name="Aerts A."/>
            <person name="Riley R."/>
            <person name="Clum A."/>
            <person name="Lindquist E."/>
            <person name="Ence D."/>
            <person name="Campbell M."/>
            <person name="Kronenberg Z."/>
            <person name="Feau N."/>
            <person name="Dhillon B."/>
            <person name="Hamelin R."/>
            <person name="Burleigh J."/>
            <person name="Smith J."/>
            <person name="Yandell M."/>
            <person name="Nelson C."/>
            <person name="Grigoriev I."/>
            <person name="Davis J."/>
        </authorList>
    </citation>
    <scope>NUCLEOTIDE SEQUENCE</scope>
    <source>
        <strain evidence="3">G11</strain>
    </source>
</reference>
<feature type="transmembrane region" description="Helical" evidence="2">
    <location>
        <begin position="25"/>
        <end position="47"/>
    </location>
</feature>
<keyword evidence="4" id="KW-1185">Reference proteome</keyword>
<sequence>MSLNTDISPNPDSSGPSSLSLGKNILVAIGVAVGSLTVMMMIVMIYMRRQMTRQIIKSERKQSGSSIDESFGHHGIISYRSSFVKSNVGHVGPTTSTAELVNPMDYNNNLSQTSFNPPQSDKHHDKSITLSPPLKYLPARSTKSSFSSYITTYNGLERSTRTHIPLSNLQSAHMGRWSNWFSKKSLSDDAHNGTSPDDLPYSIGNQSPITHKKSLSFTNPGRQNEPLIEKDEQIPKIQNRFTHRPSKLNQSCSAAIDDGDHLDKVNEILIIKNLDKPTLIKSQKDQEFNLIHPKSNVGILTEVVDDTNQNKHKSFMGEISGIS</sequence>
<feature type="compositionally biased region" description="Polar residues" evidence="1">
    <location>
        <begin position="108"/>
        <end position="119"/>
    </location>
</feature>
<keyword evidence="2" id="KW-0812">Transmembrane</keyword>
<comment type="caution">
    <text evidence="3">The sequence shown here is derived from an EMBL/GenBank/DDBJ whole genome shotgun (WGS) entry which is preliminary data.</text>
</comment>
<keyword evidence="2" id="KW-1133">Transmembrane helix</keyword>
<feature type="region of interest" description="Disordered" evidence="1">
    <location>
        <begin position="108"/>
        <end position="134"/>
    </location>
</feature>